<accession>A0A6I4UEY6</accession>
<feature type="transmembrane region" description="Helical" evidence="1">
    <location>
        <begin position="108"/>
        <end position="131"/>
    </location>
</feature>
<reference evidence="2 5" key="2">
    <citation type="submission" date="2020-08" db="EMBL/GenBank/DDBJ databases">
        <title>Genomic Encyclopedia of Type Strains, Phase IV (KMG-IV): sequencing the most valuable type-strain genomes for metagenomic binning, comparative biology and taxonomic classification.</title>
        <authorList>
            <person name="Goeker M."/>
        </authorList>
    </citation>
    <scope>NUCLEOTIDE SEQUENCE [LARGE SCALE GENOMIC DNA]</scope>
    <source>
        <strain evidence="2 5">DSM 8510</strain>
    </source>
</reference>
<dbReference type="Proteomes" id="UP000430021">
    <property type="component" value="Unassembled WGS sequence"/>
</dbReference>
<evidence type="ECO:0000256" key="1">
    <source>
        <dbReference type="SAM" id="Phobius"/>
    </source>
</evidence>
<proteinExistence type="predicted"/>
<name>A0A6I4UEY6_9SPHN</name>
<feature type="transmembrane region" description="Helical" evidence="1">
    <location>
        <begin position="77"/>
        <end position="101"/>
    </location>
</feature>
<feature type="transmembrane region" description="Helical" evidence="1">
    <location>
        <begin position="50"/>
        <end position="71"/>
    </location>
</feature>
<comment type="caution">
    <text evidence="3">The sequence shown here is derived from an EMBL/GenBank/DDBJ whole genome shotgun (WGS) entry which is preliminary data.</text>
</comment>
<evidence type="ECO:0000313" key="5">
    <source>
        <dbReference type="Proteomes" id="UP000548685"/>
    </source>
</evidence>
<dbReference type="OrthoDB" id="7432713at2"/>
<evidence type="ECO:0000313" key="2">
    <source>
        <dbReference type="EMBL" id="MBB3775330.1"/>
    </source>
</evidence>
<dbReference type="EMBL" id="WTYB01000001">
    <property type="protein sequence ID" value="MXP37048.1"/>
    <property type="molecule type" value="Genomic_DNA"/>
</dbReference>
<evidence type="ECO:0000313" key="4">
    <source>
        <dbReference type="Proteomes" id="UP000430021"/>
    </source>
</evidence>
<dbReference type="Proteomes" id="UP000548685">
    <property type="component" value="Unassembled WGS sequence"/>
</dbReference>
<dbReference type="InterPro" id="IPR013879">
    <property type="entry name" value="DUF1761"/>
</dbReference>
<keyword evidence="1" id="KW-0472">Membrane</keyword>
<evidence type="ECO:0000313" key="3">
    <source>
        <dbReference type="EMBL" id="MXP37048.1"/>
    </source>
</evidence>
<sequence>MSDFALWPVLAGSAACFAVGALWYGVIFAKPWQRAAGLSNTQLRSGNMGVIFALTFAFEMLIAMVLWHLLVRTDPPAFVVMMMAVGFAVGVMIPAIGINYLHQRKPLALFLIDAGHFLTGMAAMGGVFVWFRG</sequence>
<keyword evidence="1" id="KW-1133">Transmembrane helix</keyword>
<feature type="transmembrane region" description="Helical" evidence="1">
    <location>
        <begin position="6"/>
        <end position="29"/>
    </location>
</feature>
<organism evidence="3 4">
    <name type="scientific">Erythrobacter ramosus</name>
    <dbReference type="NCBI Taxonomy" id="35811"/>
    <lineage>
        <taxon>Bacteria</taxon>
        <taxon>Pseudomonadati</taxon>
        <taxon>Pseudomonadota</taxon>
        <taxon>Alphaproteobacteria</taxon>
        <taxon>Sphingomonadales</taxon>
        <taxon>Erythrobacteraceae</taxon>
        <taxon>Erythrobacter/Porphyrobacter group</taxon>
        <taxon>Erythrobacter</taxon>
    </lineage>
</organism>
<gene>
    <name evidence="2" type="ORF">FHS52_001273</name>
    <name evidence="3" type="ORF">GRI59_00250</name>
</gene>
<reference evidence="3 4" key="1">
    <citation type="submission" date="2019-12" db="EMBL/GenBank/DDBJ databases">
        <title>Genomic-based taxomic classification of the family Erythrobacteraceae.</title>
        <authorList>
            <person name="Xu L."/>
        </authorList>
    </citation>
    <scope>NUCLEOTIDE SEQUENCE [LARGE SCALE GENOMIC DNA]</scope>
    <source>
        <strain evidence="3 4">JCM 10282</strain>
    </source>
</reference>
<protein>
    <submittedName>
        <fullName evidence="3">DUF1761 family protein</fullName>
    </submittedName>
</protein>
<keyword evidence="5" id="KW-1185">Reference proteome</keyword>
<keyword evidence="1" id="KW-0812">Transmembrane</keyword>
<dbReference type="AlphaFoldDB" id="A0A6I4UEY6"/>
<dbReference type="Pfam" id="PF08570">
    <property type="entry name" value="DUF1761"/>
    <property type="match status" value="1"/>
</dbReference>
<dbReference type="RefSeq" id="WP_160759224.1">
    <property type="nucleotide sequence ID" value="NZ_BAAADZ010000002.1"/>
</dbReference>
<dbReference type="EMBL" id="JACICE010000001">
    <property type="protein sequence ID" value="MBB3775330.1"/>
    <property type="molecule type" value="Genomic_DNA"/>
</dbReference>